<dbReference type="PANTHER" id="PTHR31965:SF1">
    <property type="entry name" value="TRANSMEMBRANE PROTEIN 42"/>
    <property type="match status" value="1"/>
</dbReference>
<evidence type="ECO:0000313" key="3">
    <source>
        <dbReference type="RefSeq" id="XP_038978211.1"/>
    </source>
</evidence>
<proteinExistence type="predicted"/>
<keyword evidence="1" id="KW-0812">Transmembrane</keyword>
<dbReference type="AlphaFoldDB" id="A0A8B8ZV98"/>
<feature type="transmembrane region" description="Helical" evidence="1">
    <location>
        <begin position="55"/>
        <end position="74"/>
    </location>
</feature>
<dbReference type="Proteomes" id="UP000228380">
    <property type="component" value="Chromosome 2"/>
</dbReference>
<reference evidence="3" key="2">
    <citation type="submission" date="2025-08" db="UniProtKB">
        <authorList>
            <consortium name="RefSeq"/>
        </authorList>
    </citation>
    <scope>IDENTIFICATION</scope>
    <source>
        <tissue evidence="3">Young leaves</tissue>
    </source>
</reference>
<keyword evidence="2" id="KW-1185">Reference proteome</keyword>
<keyword evidence="1" id="KW-1133">Transmembrane helix</keyword>
<dbReference type="KEGG" id="pda:103699650"/>
<evidence type="ECO:0000313" key="2">
    <source>
        <dbReference type="Proteomes" id="UP000228380"/>
    </source>
</evidence>
<dbReference type="InterPro" id="IPR039632">
    <property type="entry name" value="TMEM42"/>
</dbReference>
<sequence length="138" mass="15090">MNWGKNLSPTTLLFPFSPSMAMINPGGYAWAVAAGLNAALAAVSAKLFTFPLFKHMALVLFFNITMWGCYVNSLKASHLCKLRHKLRNNFLSSGLAGYFIFEEPLPSRVTNMVAGAILIILGVFILSQSSIERKSSSD</sequence>
<dbReference type="OrthoDB" id="5854584at2759"/>
<accession>A0A8B8ZV98</accession>
<dbReference type="PANTHER" id="PTHR31965">
    <property type="entry name" value="TRANSMEMBRANE PROTEIN 42"/>
    <property type="match status" value="1"/>
</dbReference>
<protein>
    <submittedName>
        <fullName evidence="3">LOW QUALITY PROTEIN: uncharacterized protein LOC103699650</fullName>
    </submittedName>
</protein>
<gene>
    <name evidence="3" type="primary">LOC103699650</name>
</gene>
<evidence type="ECO:0000256" key="1">
    <source>
        <dbReference type="SAM" id="Phobius"/>
    </source>
</evidence>
<keyword evidence="1" id="KW-0472">Membrane</keyword>
<name>A0A8B8ZV98_PHODC</name>
<organism evidence="2 3">
    <name type="scientific">Phoenix dactylifera</name>
    <name type="common">Date palm</name>
    <dbReference type="NCBI Taxonomy" id="42345"/>
    <lineage>
        <taxon>Eukaryota</taxon>
        <taxon>Viridiplantae</taxon>
        <taxon>Streptophyta</taxon>
        <taxon>Embryophyta</taxon>
        <taxon>Tracheophyta</taxon>
        <taxon>Spermatophyta</taxon>
        <taxon>Magnoliopsida</taxon>
        <taxon>Liliopsida</taxon>
        <taxon>Arecaceae</taxon>
        <taxon>Coryphoideae</taxon>
        <taxon>Phoeniceae</taxon>
        <taxon>Phoenix</taxon>
    </lineage>
</organism>
<reference evidence="2" key="1">
    <citation type="journal article" date="2019" name="Nat. Commun.">
        <title>Genome-wide association mapping of date palm fruit traits.</title>
        <authorList>
            <person name="Hazzouri K.M."/>
            <person name="Gros-Balthazard M."/>
            <person name="Flowers J.M."/>
            <person name="Copetti D."/>
            <person name="Lemansour A."/>
            <person name="Lebrun M."/>
            <person name="Masmoudi K."/>
            <person name="Ferrand S."/>
            <person name="Dhar M.I."/>
            <person name="Fresquez Z.A."/>
            <person name="Rosas U."/>
            <person name="Zhang J."/>
            <person name="Talag J."/>
            <person name="Lee S."/>
            <person name="Kudrna D."/>
            <person name="Powell R.F."/>
            <person name="Leitch I.J."/>
            <person name="Krueger R.R."/>
            <person name="Wing R.A."/>
            <person name="Amiri K.M.A."/>
            <person name="Purugganan M.D."/>
        </authorList>
    </citation>
    <scope>NUCLEOTIDE SEQUENCE [LARGE SCALE GENOMIC DNA]</scope>
    <source>
        <strain evidence="2">cv. Khalas</strain>
    </source>
</reference>
<dbReference type="GeneID" id="103699650"/>
<dbReference type="RefSeq" id="XP_038978211.1">
    <property type="nucleotide sequence ID" value="XM_039122283.1"/>
</dbReference>
<feature type="transmembrane region" description="Helical" evidence="1">
    <location>
        <begin position="107"/>
        <end position="126"/>
    </location>
</feature>